<comment type="caution">
    <text evidence="1">The sequence shown here is derived from an EMBL/GenBank/DDBJ whole genome shotgun (WGS) entry which is preliminary data.</text>
</comment>
<keyword evidence="2" id="KW-1185">Reference proteome</keyword>
<evidence type="ECO:0000313" key="2">
    <source>
        <dbReference type="Proteomes" id="UP000823405"/>
    </source>
</evidence>
<proteinExistence type="predicted"/>
<dbReference type="Proteomes" id="UP000823405">
    <property type="component" value="Unassembled WGS sequence"/>
</dbReference>
<organism evidence="1 2">
    <name type="scientific">Linnemannia gamsii</name>
    <dbReference type="NCBI Taxonomy" id="64522"/>
    <lineage>
        <taxon>Eukaryota</taxon>
        <taxon>Fungi</taxon>
        <taxon>Fungi incertae sedis</taxon>
        <taxon>Mucoromycota</taxon>
        <taxon>Mortierellomycotina</taxon>
        <taxon>Mortierellomycetes</taxon>
        <taxon>Mortierellales</taxon>
        <taxon>Mortierellaceae</taxon>
        <taxon>Linnemannia</taxon>
    </lineage>
</organism>
<accession>A0A9P6QQV1</accession>
<sequence>HVGAPLQPHDMSALIPPVPSRNSSLVLPALGRSTLTEFGLSTDDQYNYKTSYW</sequence>
<name>A0A9P6QQV1_9FUNG</name>
<dbReference type="OrthoDB" id="2445567at2759"/>
<dbReference type="EMBL" id="JAAAIN010003213">
    <property type="protein sequence ID" value="KAG0286967.1"/>
    <property type="molecule type" value="Genomic_DNA"/>
</dbReference>
<feature type="non-terminal residue" evidence="1">
    <location>
        <position position="53"/>
    </location>
</feature>
<evidence type="ECO:0000313" key="1">
    <source>
        <dbReference type="EMBL" id="KAG0286967.1"/>
    </source>
</evidence>
<gene>
    <name evidence="1" type="ORF">BGZ97_007252</name>
</gene>
<dbReference type="AlphaFoldDB" id="A0A9P6QQV1"/>
<reference evidence="1" key="1">
    <citation type="journal article" date="2020" name="Fungal Divers.">
        <title>Resolving the Mortierellaceae phylogeny through synthesis of multi-gene phylogenetics and phylogenomics.</title>
        <authorList>
            <person name="Vandepol N."/>
            <person name="Liber J."/>
            <person name="Desiro A."/>
            <person name="Na H."/>
            <person name="Kennedy M."/>
            <person name="Barry K."/>
            <person name="Grigoriev I.V."/>
            <person name="Miller A.N."/>
            <person name="O'Donnell K."/>
            <person name="Stajich J.E."/>
            <person name="Bonito G."/>
        </authorList>
    </citation>
    <scope>NUCLEOTIDE SEQUENCE</scope>
    <source>
        <strain evidence="1">NVP60</strain>
    </source>
</reference>
<feature type="non-terminal residue" evidence="1">
    <location>
        <position position="1"/>
    </location>
</feature>
<protein>
    <submittedName>
        <fullName evidence="1">Uncharacterized protein</fullName>
    </submittedName>
</protein>